<keyword evidence="1" id="KW-0472">Membrane</keyword>
<keyword evidence="1" id="KW-0812">Transmembrane</keyword>
<keyword evidence="3" id="KW-1185">Reference proteome</keyword>
<proteinExistence type="predicted"/>
<name>A0ABD2G2M4_PAGBO</name>
<reference evidence="2 3" key="1">
    <citation type="journal article" date="2022" name="G3 (Bethesda)">
        <title>Evaluating Illumina-, Nanopore-, and PacBio-based genome assembly strategies with the bald notothen, Trematomus borchgrevinki.</title>
        <authorList>
            <person name="Rayamajhi N."/>
            <person name="Cheng C.C."/>
            <person name="Catchen J.M."/>
        </authorList>
    </citation>
    <scope>NUCLEOTIDE SEQUENCE [LARGE SCALE GENOMIC DNA]</scope>
    <source>
        <strain evidence="2">AGRC-2024</strain>
    </source>
</reference>
<reference evidence="2 3" key="2">
    <citation type="journal article" date="2024" name="G3 (Bethesda)">
        <title>The genome of the cryopelagic Antarctic bald notothen, Trematomus borchgrevinki.</title>
        <authorList>
            <person name="Rayamajhi N."/>
            <person name="Rivera-Colon A.G."/>
            <person name="Minhas B.F."/>
            <person name="Cheng C.C."/>
            <person name="Catchen J.M."/>
        </authorList>
    </citation>
    <scope>NUCLEOTIDE SEQUENCE [LARGE SCALE GENOMIC DNA]</scope>
    <source>
        <strain evidence="2">AGRC-2024</strain>
    </source>
</reference>
<evidence type="ECO:0000313" key="2">
    <source>
        <dbReference type="EMBL" id="KAL3047508.1"/>
    </source>
</evidence>
<protein>
    <recommendedName>
        <fullName evidence="4">TNF family profile domain-containing protein</fullName>
    </recommendedName>
</protein>
<comment type="caution">
    <text evidence="2">The sequence shown here is derived from an EMBL/GenBank/DDBJ whole genome shotgun (WGS) entry which is preliminary data.</text>
</comment>
<keyword evidence="1" id="KW-1133">Transmembrane helix</keyword>
<feature type="transmembrane region" description="Helical" evidence="1">
    <location>
        <begin position="30"/>
        <end position="53"/>
    </location>
</feature>
<accession>A0ABD2G2M4</accession>
<evidence type="ECO:0008006" key="4">
    <source>
        <dbReference type="Google" id="ProtNLM"/>
    </source>
</evidence>
<organism evidence="2 3">
    <name type="scientific">Pagothenia borchgrevinki</name>
    <name type="common">Bald rockcod</name>
    <name type="synonym">Trematomus borchgrevinki</name>
    <dbReference type="NCBI Taxonomy" id="8213"/>
    <lineage>
        <taxon>Eukaryota</taxon>
        <taxon>Metazoa</taxon>
        <taxon>Chordata</taxon>
        <taxon>Craniata</taxon>
        <taxon>Vertebrata</taxon>
        <taxon>Euteleostomi</taxon>
        <taxon>Actinopterygii</taxon>
        <taxon>Neopterygii</taxon>
        <taxon>Teleostei</taxon>
        <taxon>Neoteleostei</taxon>
        <taxon>Acanthomorphata</taxon>
        <taxon>Eupercaria</taxon>
        <taxon>Perciformes</taxon>
        <taxon>Notothenioidei</taxon>
        <taxon>Nototheniidae</taxon>
        <taxon>Pagothenia</taxon>
    </lineage>
</organism>
<dbReference type="EMBL" id="JBIYXZ010002084">
    <property type="protein sequence ID" value="KAL3047508.1"/>
    <property type="molecule type" value="Genomic_DNA"/>
</dbReference>
<dbReference type="Proteomes" id="UP001619887">
    <property type="component" value="Unassembled WGS sequence"/>
</dbReference>
<sequence>MHELTEQIDARKRMQADRGRALHRDKHTRYLAVIVVQNVLVTACLVVTLYLFWVVQNQEASIVQDNVHIQFYPIAVSSGNRTVQFGQVKSNNMMRLADGKNDAIYIKCTGPYVLYMKVCYKSMDGPETGGVMELQVLGKAVSSFSLHVKHSEVVCTGLHSTAYLSEKDEASLHLYPTEGFRFESMTVGLSYLLGSRCEY</sequence>
<dbReference type="AlphaFoldDB" id="A0ABD2G2M4"/>
<evidence type="ECO:0000313" key="3">
    <source>
        <dbReference type="Proteomes" id="UP001619887"/>
    </source>
</evidence>
<evidence type="ECO:0000256" key="1">
    <source>
        <dbReference type="SAM" id="Phobius"/>
    </source>
</evidence>
<gene>
    <name evidence="2" type="ORF">OYC64_021665</name>
</gene>